<dbReference type="EMBL" id="CP036287">
    <property type="protein sequence ID" value="QDU69947.1"/>
    <property type="molecule type" value="Genomic_DNA"/>
</dbReference>
<name>A0A518BSJ0_9BACT</name>
<accession>A0A518BSJ0</accession>
<keyword evidence="2" id="KW-1185">Reference proteome</keyword>
<reference evidence="1 2" key="1">
    <citation type="submission" date="2019-02" db="EMBL/GenBank/DDBJ databases">
        <title>Deep-cultivation of Planctomycetes and their phenomic and genomic characterization uncovers novel biology.</title>
        <authorList>
            <person name="Wiegand S."/>
            <person name="Jogler M."/>
            <person name="Boedeker C."/>
            <person name="Pinto D."/>
            <person name="Vollmers J."/>
            <person name="Rivas-Marin E."/>
            <person name="Kohn T."/>
            <person name="Peeters S.H."/>
            <person name="Heuer A."/>
            <person name="Rast P."/>
            <person name="Oberbeckmann S."/>
            <person name="Bunk B."/>
            <person name="Jeske O."/>
            <person name="Meyerdierks A."/>
            <person name="Storesund J.E."/>
            <person name="Kallscheuer N."/>
            <person name="Luecker S."/>
            <person name="Lage O.M."/>
            <person name="Pohl T."/>
            <person name="Merkel B.J."/>
            <person name="Hornburger P."/>
            <person name="Mueller R.-W."/>
            <person name="Bruemmer F."/>
            <person name="Labrenz M."/>
            <person name="Spormann A.M."/>
            <person name="Op den Camp H."/>
            <person name="Overmann J."/>
            <person name="Amann R."/>
            <person name="Jetten M.S.M."/>
            <person name="Mascher T."/>
            <person name="Medema M.H."/>
            <person name="Devos D.P."/>
            <person name="Kaster A.-K."/>
            <person name="Ovreas L."/>
            <person name="Rohde M."/>
            <person name="Galperin M.Y."/>
            <person name="Jogler C."/>
        </authorList>
    </citation>
    <scope>NUCLEOTIDE SEQUENCE [LARGE SCALE GENOMIC DNA]</scope>
    <source>
        <strain evidence="1 2">Pla133</strain>
    </source>
</reference>
<evidence type="ECO:0000313" key="2">
    <source>
        <dbReference type="Proteomes" id="UP000316921"/>
    </source>
</evidence>
<protein>
    <submittedName>
        <fullName evidence="1">Uncharacterized protein</fullName>
    </submittedName>
</protein>
<dbReference type="RefSeq" id="WP_145070319.1">
    <property type="nucleotide sequence ID" value="NZ_CP036287.1"/>
</dbReference>
<proteinExistence type="predicted"/>
<organism evidence="1 2">
    <name type="scientific">Engelhardtia mirabilis</name>
    <dbReference type="NCBI Taxonomy" id="2528011"/>
    <lineage>
        <taxon>Bacteria</taxon>
        <taxon>Pseudomonadati</taxon>
        <taxon>Planctomycetota</taxon>
        <taxon>Planctomycetia</taxon>
        <taxon>Planctomycetia incertae sedis</taxon>
        <taxon>Engelhardtia</taxon>
    </lineage>
</organism>
<gene>
    <name evidence="1" type="ORF">Pla133_50700</name>
</gene>
<sequence>MALRLWILLAMGVSFLAGVPAGVLVADGLRPPAAPEGPFSDYAVRLEREFDLSAEQVLVLRAVLIDYERSLDEVRSRQLGAFEDEIVRLGRLCHDRIRNGLLPQDSDRERFDALVGPFAAL</sequence>
<dbReference type="AlphaFoldDB" id="A0A518BSJ0"/>
<dbReference type="KEGG" id="pbap:Pla133_50700"/>
<dbReference type="Proteomes" id="UP000316921">
    <property type="component" value="Chromosome"/>
</dbReference>
<evidence type="ECO:0000313" key="1">
    <source>
        <dbReference type="EMBL" id="QDU69947.1"/>
    </source>
</evidence>